<protein>
    <submittedName>
        <fullName evidence="2">Arginine-tRNA-protein transferase</fullName>
    </submittedName>
</protein>
<sequence length="218" mass="25421">MRGNKLDLCLSMGYFRMQQDIFTCQFVSFNNTLYAAYWLRLTLKTVSYGTKQMRLLRSNQRFSVTVKPFVLTRELEELYALYRNSINFDAPESVESCLLGGSPTNGFDTYTVQVRDGDTLIAVGVFDNGHESIAGIMNFYHPDYRKFSLGKYLMLLKINYASQQGKTYYYPGYLVRHYPKFDYKLFPCEAATEVYNDSSGRWLPFSWQTIEELFADNF</sequence>
<accession>A0A6L9LIC0</accession>
<dbReference type="InterPro" id="IPR030700">
    <property type="entry name" value="N-end_Aminoacyl_Trfase"/>
</dbReference>
<evidence type="ECO:0000313" key="2">
    <source>
        <dbReference type="EMBL" id="NDU98663.1"/>
    </source>
</evidence>
<dbReference type="Proteomes" id="UP000474175">
    <property type="component" value="Unassembled WGS sequence"/>
</dbReference>
<keyword evidence="3" id="KW-1185">Reference proteome</keyword>
<dbReference type="AlphaFoldDB" id="A0A6L9LIC0"/>
<gene>
    <name evidence="2" type="ORF">GK108_27515</name>
</gene>
<dbReference type="SUPFAM" id="SSF55729">
    <property type="entry name" value="Acyl-CoA N-acyltransferases (Nat)"/>
    <property type="match status" value="1"/>
</dbReference>
<dbReference type="PANTHER" id="PTHR21367:SF1">
    <property type="entry name" value="ARGINYL-TRNA--PROTEIN TRANSFERASE 1"/>
    <property type="match status" value="1"/>
</dbReference>
<comment type="caution">
    <text evidence="2">The sequence shown here is derived from an EMBL/GenBank/DDBJ whole genome shotgun (WGS) entry which is preliminary data.</text>
</comment>
<dbReference type="InterPro" id="IPR016181">
    <property type="entry name" value="Acyl_CoA_acyltransferase"/>
</dbReference>
<dbReference type="PANTHER" id="PTHR21367">
    <property type="entry name" value="ARGININE-TRNA-PROTEIN TRANSFERASE 1"/>
    <property type="match status" value="1"/>
</dbReference>
<name>A0A6L9LIC0_9BACT</name>
<proteinExistence type="predicted"/>
<keyword evidence="2" id="KW-0808">Transferase</keyword>
<dbReference type="EMBL" id="JAAFZH010000019">
    <property type="protein sequence ID" value="NDU98663.1"/>
    <property type="molecule type" value="Genomic_DNA"/>
</dbReference>
<dbReference type="Pfam" id="PF04377">
    <property type="entry name" value="ATE_C"/>
    <property type="match status" value="1"/>
</dbReference>
<dbReference type="GO" id="GO:0005737">
    <property type="term" value="C:cytoplasm"/>
    <property type="evidence" value="ECO:0007669"/>
    <property type="project" value="TreeGrafter"/>
</dbReference>
<dbReference type="RefSeq" id="WP_163954795.1">
    <property type="nucleotide sequence ID" value="NZ_JAAFZH010000019.1"/>
</dbReference>
<feature type="domain" description="N-end rule aminoacyl transferase C-terminal" evidence="1">
    <location>
        <begin position="77"/>
        <end position="184"/>
    </location>
</feature>
<dbReference type="InterPro" id="IPR007472">
    <property type="entry name" value="N-end_Aminoacyl_Trfase_C"/>
</dbReference>
<reference evidence="2 3" key="1">
    <citation type="submission" date="2020-02" db="EMBL/GenBank/DDBJ databases">
        <title>Draft genome sequence of two Spirosoma agri KCTC 52727 and Spirosoma terrae KCTC 52035.</title>
        <authorList>
            <person name="Rojas J."/>
            <person name="Ambika Manirajan B."/>
            <person name="Suarez C."/>
            <person name="Ratering S."/>
            <person name="Schnell S."/>
        </authorList>
    </citation>
    <scope>NUCLEOTIDE SEQUENCE [LARGE SCALE GENOMIC DNA]</scope>
    <source>
        <strain evidence="2 3">KCTC 52035</strain>
    </source>
</reference>
<organism evidence="2 3">
    <name type="scientific">Spirosoma terrae</name>
    <dbReference type="NCBI Taxonomy" id="1968276"/>
    <lineage>
        <taxon>Bacteria</taxon>
        <taxon>Pseudomonadati</taxon>
        <taxon>Bacteroidota</taxon>
        <taxon>Cytophagia</taxon>
        <taxon>Cytophagales</taxon>
        <taxon>Cytophagaceae</taxon>
        <taxon>Spirosoma</taxon>
    </lineage>
</organism>
<evidence type="ECO:0000313" key="3">
    <source>
        <dbReference type="Proteomes" id="UP000474175"/>
    </source>
</evidence>
<evidence type="ECO:0000259" key="1">
    <source>
        <dbReference type="Pfam" id="PF04377"/>
    </source>
</evidence>
<dbReference type="GO" id="GO:0004057">
    <property type="term" value="F:arginyl-tRNA--protein transferase activity"/>
    <property type="evidence" value="ECO:0007669"/>
    <property type="project" value="InterPro"/>
</dbReference>